<dbReference type="PROSITE" id="PS01033">
    <property type="entry name" value="GLOBIN"/>
    <property type="match status" value="1"/>
</dbReference>
<proteinExistence type="predicted"/>
<evidence type="ECO:0000256" key="3">
    <source>
        <dbReference type="ARBA" id="ARBA00023004"/>
    </source>
</evidence>
<keyword evidence="1" id="KW-0349">Heme</keyword>
<dbReference type="AlphaFoldDB" id="A0AA36DUL5"/>
<keyword evidence="3" id="KW-0408">Iron</keyword>
<dbReference type="InterPro" id="IPR044399">
    <property type="entry name" value="Mb-like_M"/>
</dbReference>
<feature type="compositionally biased region" description="Acidic residues" evidence="4">
    <location>
        <begin position="488"/>
        <end position="499"/>
    </location>
</feature>
<feature type="compositionally biased region" description="Basic residues" evidence="4">
    <location>
        <begin position="582"/>
        <end position="615"/>
    </location>
</feature>
<feature type="compositionally biased region" description="Basic and acidic residues" evidence="4">
    <location>
        <begin position="554"/>
        <end position="581"/>
    </location>
</feature>
<dbReference type="Proteomes" id="UP001176961">
    <property type="component" value="Unassembled WGS sequence"/>
</dbReference>
<name>A0AA36DUL5_CYLNA</name>
<dbReference type="GO" id="GO:0020037">
    <property type="term" value="F:heme binding"/>
    <property type="evidence" value="ECO:0007669"/>
    <property type="project" value="InterPro"/>
</dbReference>
<evidence type="ECO:0000313" key="6">
    <source>
        <dbReference type="EMBL" id="CAJ0593282.1"/>
    </source>
</evidence>
<feature type="region of interest" description="Disordered" evidence="4">
    <location>
        <begin position="470"/>
        <end position="615"/>
    </location>
</feature>
<dbReference type="PANTHER" id="PTHR46458:SF7">
    <property type="entry name" value="GLOBIN DOMAIN-CONTAINING PROTEIN"/>
    <property type="match status" value="1"/>
</dbReference>
<dbReference type="InterPro" id="IPR009050">
    <property type="entry name" value="Globin-like_sf"/>
</dbReference>
<feature type="compositionally biased region" description="Basic and acidic residues" evidence="4">
    <location>
        <begin position="470"/>
        <end position="484"/>
    </location>
</feature>
<dbReference type="GO" id="GO:0019825">
    <property type="term" value="F:oxygen binding"/>
    <property type="evidence" value="ECO:0007669"/>
    <property type="project" value="InterPro"/>
</dbReference>
<keyword evidence="7" id="KW-1185">Reference proteome</keyword>
<evidence type="ECO:0000256" key="1">
    <source>
        <dbReference type="ARBA" id="ARBA00022617"/>
    </source>
</evidence>
<feature type="region of interest" description="Disordered" evidence="4">
    <location>
        <begin position="32"/>
        <end position="60"/>
    </location>
</feature>
<evidence type="ECO:0000256" key="4">
    <source>
        <dbReference type="SAM" id="MobiDB-lite"/>
    </source>
</evidence>
<gene>
    <name evidence="6" type="ORF">CYNAS_LOCUS5265</name>
</gene>
<dbReference type="InterPro" id="IPR012292">
    <property type="entry name" value="Globin/Proto"/>
</dbReference>
<dbReference type="PANTHER" id="PTHR46458">
    <property type="entry name" value="BLR2807 PROTEIN"/>
    <property type="match status" value="1"/>
</dbReference>
<protein>
    <recommendedName>
        <fullName evidence="5">Globin domain-containing protein</fullName>
    </recommendedName>
</protein>
<organism evidence="6 7">
    <name type="scientific">Cylicocyclus nassatus</name>
    <name type="common">Nematode worm</name>
    <dbReference type="NCBI Taxonomy" id="53992"/>
    <lineage>
        <taxon>Eukaryota</taxon>
        <taxon>Metazoa</taxon>
        <taxon>Ecdysozoa</taxon>
        <taxon>Nematoda</taxon>
        <taxon>Chromadorea</taxon>
        <taxon>Rhabditida</taxon>
        <taxon>Rhabditina</taxon>
        <taxon>Rhabditomorpha</taxon>
        <taxon>Strongyloidea</taxon>
        <taxon>Strongylidae</taxon>
        <taxon>Cylicocyclus</taxon>
    </lineage>
</organism>
<sequence>MKENMQKLWQWIRDRKTNTLRKWRSSLIKKTPTDEDLRNGHNRVGHSISDMNLPSTSRAQPPEFEQFFNEPRTKSFLDIRRRSFREHQKNETYPVAPPDLDVGWLENSSPPPAPQPASRPTSRSPRQIRFNIPEIQVSLDLSTPPFPVNEPPTELEWSPAGSLSMDTVMQKVQPERLVLQRQAMSFDDADDASSSSSRRNSANEKARQNLLAQRRQSQVQLVQAMSGRRTSTTLIPLTAAQIHLIRALWRQIYTSKGPTVVGSSIYHRLCFKCPQVKEQIRRVPLPVKFQNYDSFIKAHCKAIGELIDQIVENLDNLDNMTDELVRIGRVHAKLLRGELTGKLWNVVAETFIDCTLEWGDRRCRSETVRKAWALIVAFVIEKIKLGHHEQRKLMLATRQSLPSIEAGHFLKKSKRNVYVSFFKQVIPTLAANLLCAKMLEDVQAKPYEEEAPKKEVPMRVGKMILDPKKLGEEVLENEEKKKPASEPAEVEVDVEEDDVMIQKDPPQKRTKPKRTKPLPSEPSQDKDKEKVKDKDHVESVTVDIYEMTGPKPKKPSEKEPKKPLEKEPKTAKAVTPKDTKKAAKTPKKKSKRTPHSKTPKKKKNKKTSHRKRKHE</sequence>
<feature type="region of interest" description="Disordered" evidence="4">
    <location>
        <begin position="88"/>
        <end position="126"/>
    </location>
</feature>
<evidence type="ECO:0000256" key="2">
    <source>
        <dbReference type="ARBA" id="ARBA00022723"/>
    </source>
</evidence>
<comment type="caution">
    <text evidence="6">The sequence shown here is derived from an EMBL/GenBank/DDBJ whole genome shotgun (WGS) entry which is preliminary data.</text>
</comment>
<feature type="domain" description="Globin" evidence="5">
    <location>
        <begin position="236"/>
        <end position="388"/>
    </location>
</feature>
<dbReference type="Gene3D" id="1.10.490.10">
    <property type="entry name" value="Globins"/>
    <property type="match status" value="1"/>
</dbReference>
<accession>A0AA36DUL5</accession>
<feature type="compositionally biased region" description="Basic and acidic residues" evidence="4">
    <location>
        <begin position="523"/>
        <end position="538"/>
    </location>
</feature>
<dbReference type="CDD" id="cd01040">
    <property type="entry name" value="Mb-like"/>
    <property type="match status" value="1"/>
</dbReference>
<dbReference type="SUPFAM" id="SSF46458">
    <property type="entry name" value="Globin-like"/>
    <property type="match status" value="1"/>
</dbReference>
<feature type="compositionally biased region" description="Polar residues" evidence="4">
    <location>
        <begin position="49"/>
        <end position="59"/>
    </location>
</feature>
<dbReference type="GO" id="GO:0046872">
    <property type="term" value="F:metal ion binding"/>
    <property type="evidence" value="ECO:0007669"/>
    <property type="project" value="UniProtKB-KW"/>
</dbReference>
<feature type="region of interest" description="Disordered" evidence="4">
    <location>
        <begin position="186"/>
        <end position="213"/>
    </location>
</feature>
<keyword evidence="2" id="KW-0479">Metal-binding</keyword>
<dbReference type="InterPro" id="IPR050532">
    <property type="entry name" value="Globin-like_OT"/>
</dbReference>
<reference evidence="6" key="1">
    <citation type="submission" date="2023-07" db="EMBL/GenBank/DDBJ databases">
        <authorList>
            <consortium name="CYATHOMIX"/>
        </authorList>
    </citation>
    <scope>NUCLEOTIDE SEQUENCE</scope>
    <source>
        <strain evidence="6">N/A</strain>
    </source>
</reference>
<dbReference type="InterPro" id="IPR000971">
    <property type="entry name" value="Globin"/>
</dbReference>
<dbReference type="EMBL" id="CATQJL010000112">
    <property type="protein sequence ID" value="CAJ0593282.1"/>
    <property type="molecule type" value="Genomic_DNA"/>
</dbReference>
<evidence type="ECO:0000313" key="7">
    <source>
        <dbReference type="Proteomes" id="UP001176961"/>
    </source>
</evidence>
<evidence type="ECO:0000259" key="5">
    <source>
        <dbReference type="PROSITE" id="PS01033"/>
    </source>
</evidence>